<name>A0ACA9PEQ0_9GLOM</name>
<gene>
    <name evidence="1" type="ORF">RPERSI_LOCUS9912</name>
</gene>
<reference evidence="1" key="1">
    <citation type="submission" date="2021-06" db="EMBL/GenBank/DDBJ databases">
        <authorList>
            <person name="Kallberg Y."/>
            <person name="Tangrot J."/>
            <person name="Rosling A."/>
        </authorList>
    </citation>
    <scope>NUCLEOTIDE SEQUENCE</scope>
    <source>
        <strain evidence="1">MA461A</strain>
    </source>
</reference>
<feature type="non-terminal residue" evidence="1">
    <location>
        <position position="134"/>
    </location>
</feature>
<sequence length="134" mass="14795">MNLEQKDKEKTNLIAKLEQNDKDTASENAELKARVAKLEQKQSQTNEKNNFIVKSDDDAKGIDQSSVIPEVSVSSTSIFRNTELGKSEISARGLCQNTHRKKDAENIVQMIADGIKDDAQSSDKATPCDVISIE</sequence>
<evidence type="ECO:0000313" key="1">
    <source>
        <dbReference type="EMBL" id="CAG8698686.1"/>
    </source>
</evidence>
<proteinExistence type="predicted"/>
<comment type="caution">
    <text evidence="1">The sequence shown here is derived from an EMBL/GenBank/DDBJ whole genome shotgun (WGS) entry which is preliminary data.</text>
</comment>
<dbReference type="Proteomes" id="UP000789920">
    <property type="component" value="Unassembled WGS sequence"/>
</dbReference>
<dbReference type="EMBL" id="CAJVQC010019131">
    <property type="protein sequence ID" value="CAG8698686.1"/>
    <property type="molecule type" value="Genomic_DNA"/>
</dbReference>
<organism evidence="1 2">
    <name type="scientific">Racocetra persica</name>
    <dbReference type="NCBI Taxonomy" id="160502"/>
    <lineage>
        <taxon>Eukaryota</taxon>
        <taxon>Fungi</taxon>
        <taxon>Fungi incertae sedis</taxon>
        <taxon>Mucoromycota</taxon>
        <taxon>Glomeromycotina</taxon>
        <taxon>Glomeromycetes</taxon>
        <taxon>Diversisporales</taxon>
        <taxon>Gigasporaceae</taxon>
        <taxon>Racocetra</taxon>
    </lineage>
</organism>
<protein>
    <submittedName>
        <fullName evidence="1">29977_t:CDS:1</fullName>
    </submittedName>
</protein>
<keyword evidence="2" id="KW-1185">Reference proteome</keyword>
<accession>A0ACA9PEQ0</accession>
<evidence type="ECO:0000313" key="2">
    <source>
        <dbReference type="Proteomes" id="UP000789920"/>
    </source>
</evidence>